<dbReference type="SUPFAM" id="SSF50978">
    <property type="entry name" value="WD40 repeat-like"/>
    <property type="match status" value="1"/>
</dbReference>
<accession>A0A1X2GC28</accession>
<dbReference type="InterPro" id="IPR036322">
    <property type="entry name" value="WD40_repeat_dom_sf"/>
</dbReference>
<keyword evidence="2" id="KW-0677">Repeat</keyword>
<dbReference type="Proteomes" id="UP000242146">
    <property type="component" value="Unassembled WGS sequence"/>
</dbReference>
<dbReference type="SMART" id="SM00320">
    <property type="entry name" value="WD40"/>
    <property type="match status" value="3"/>
</dbReference>
<reference evidence="4 5" key="1">
    <citation type="submission" date="2016-07" db="EMBL/GenBank/DDBJ databases">
        <title>Pervasive Adenine N6-methylation of Active Genes in Fungi.</title>
        <authorList>
            <consortium name="DOE Joint Genome Institute"/>
            <person name="Mondo S.J."/>
            <person name="Dannebaum R.O."/>
            <person name="Kuo R.C."/>
            <person name="Labutti K."/>
            <person name="Haridas S."/>
            <person name="Kuo A."/>
            <person name="Salamov A."/>
            <person name="Ahrendt S.R."/>
            <person name="Lipzen A."/>
            <person name="Sullivan W."/>
            <person name="Andreopoulos W.B."/>
            <person name="Clum A."/>
            <person name="Lindquist E."/>
            <person name="Daum C."/>
            <person name="Ramamoorthy G.K."/>
            <person name="Gryganskyi A."/>
            <person name="Culley D."/>
            <person name="Magnuson J.K."/>
            <person name="James T.Y."/>
            <person name="O'Malley M.A."/>
            <person name="Stajich J.E."/>
            <person name="Spatafora J.W."/>
            <person name="Visel A."/>
            <person name="Grigoriev I.V."/>
        </authorList>
    </citation>
    <scope>NUCLEOTIDE SEQUENCE [LARGE SCALE GENOMIC DNA]</scope>
    <source>
        <strain evidence="4 5">NRRL 3301</strain>
    </source>
</reference>
<evidence type="ECO:0000313" key="5">
    <source>
        <dbReference type="Proteomes" id="UP000242146"/>
    </source>
</evidence>
<dbReference type="OrthoDB" id="1284551at2759"/>
<evidence type="ECO:0000256" key="1">
    <source>
        <dbReference type="ARBA" id="ARBA00022574"/>
    </source>
</evidence>
<dbReference type="Pfam" id="PF00400">
    <property type="entry name" value="WD40"/>
    <property type="match status" value="2"/>
</dbReference>
<organism evidence="4 5">
    <name type="scientific">Hesseltinella vesiculosa</name>
    <dbReference type="NCBI Taxonomy" id="101127"/>
    <lineage>
        <taxon>Eukaryota</taxon>
        <taxon>Fungi</taxon>
        <taxon>Fungi incertae sedis</taxon>
        <taxon>Mucoromycota</taxon>
        <taxon>Mucoromycotina</taxon>
        <taxon>Mucoromycetes</taxon>
        <taxon>Mucorales</taxon>
        <taxon>Cunninghamellaceae</taxon>
        <taxon>Hesseltinella</taxon>
    </lineage>
</organism>
<dbReference type="Gene3D" id="2.130.10.10">
    <property type="entry name" value="YVTN repeat-like/Quinoprotein amine dehydrogenase"/>
    <property type="match status" value="1"/>
</dbReference>
<evidence type="ECO:0000256" key="2">
    <source>
        <dbReference type="ARBA" id="ARBA00022737"/>
    </source>
</evidence>
<dbReference type="STRING" id="101127.A0A1X2GC28"/>
<comment type="caution">
    <text evidence="4">The sequence shown here is derived from an EMBL/GenBank/DDBJ whole genome shotgun (WGS) entry which is preliminary data.</text>
</comment>
<dbReference type="PROSITE" id="PS50294">
    <property type="entry name" value="WD_REPEATS_REGION"/>
    <property type="match status" value="1"/>
</dbReference>
<dbReference type="AlphaFoldDB" id="A0A1X2GC28"/>
<protein>
    <submittedName>
        <fullName evidence="4">WD40 repeat-like protein</fullName>
    </submittedName>
</protein>
<dbReference type="PANTHER" id="PTHR19919">
    <property type="entry name" value="WD REPEAT CONTAINING PROTEIN"/>
    <property type="match status" value="1"/>
</dbReference>
<name>A0A1X2GC28_9FUNG</name>
<feature type="repeat" description="WD" evidence="3">
    <location>
        <begin position="185"/>
        <end position="227"/>
    </location>
</feature>
<sequence length="389" mass="43452">MENTRQYSNQKDVYQYDCPWPIYALDWCKSRDSAFRLALGSFIEDNNNKLQVIARTDLVHGQQQPQHPDFVAVAEAESHYPLTKVLWEPSQQNSRRADLLATTGDILRLWELADNPHYGTTSNSINGGRKTPAYFTQQLMKQSDFCAPLTSFDWNEADPSLIVTSSIDTTCTVWNVETNQAKTQLIAHDSDVYDVGFMHGSADVFASVGADGSVRLFDLRSLEHSTILYESPAISQPPRPSNDSKHSASCPLLRLQFNRINANLLATFRMDSPSVQILDIRHPSAPVVELINGHQSSVNCMNWSPSKPNQIATGGDDSQVLIWDIHDNDRSTSPYQQAATKHSQPPLRSIRDPILAYTADQGINSLSWSKSIPQWVAIGFGKTVQALHI</sequence>
<keyword evidence="5" id="KW-1185">Reference proteome</keyword>
<evidence type="ECO:0000256" key="3">
    <source>
        <dbReference type="PROSITE-ProRule" id="PRU00221"/>
    </source>
</evidence>
<dbReference type="PROSITE" id="PS50082">
    <property type="entry name" value="WD_REPEATS_2"/>
    <property type="match status" value="2"/>
</dbReference>
<dbReference type="PROSITE" id="PS00678">
    <property type="entry name" value="WD_REPEATS_1"/>
    <property type="match status" value="1"/>
</dbReference>
<dbReference type="InterPro" id="IPR019775">
    <property type="entry name" value="WD40_repeat_CS"/>
</dbReference>
<dbReference type="EMBL" id="MCGT01000024">
    <property type="protein sequence ID" value="ORX50209.1"/>
    <property type="molecule type" value="Genomic_DNA"/>
</dbReference>
<feature type="repeat" description="WD" evidence="3">
    <location>
        <begin position="291"/>
        <end position="333"/>
    </location>
</feature>
<dbReference type="InterPro" id="IPR001680">
    <property type="entry name" value="WD40_rpt"/>
</dbReference>
<dbReference type="InterPro" id="IPR015943">
    <property type="entry name" value="WD40/YVTN_repeat-like_dom_sf"/>
</dbReference>
<gene>
    <name evidence="4" type="ORF">DM01DRAFT_317282</name>
</gene>
<keyword evidence="1 3" id="KW-0853">WD repeat</keyword>
<evidence type="ECO:0000313" key="4">
    <source>
        <dbReference type="EMBL" id="ORX50209.1"/>
    </source>
</evidence>
<dbReference type="InterPro" id="IPR045159">
    <property type="entry name" value="DCAF7-like"/>
</dbReference>
<proteinExistence type="predicted"/>